<accession>A0A7M5WRK4</accession>
<keyword evidence="3" id="KW-1185">Reference proteome</keyword>
<dbReference type="AlphaFoldDB" id="A0A7M5WRK4"/>
<reference evidence="2" key="1">
    <citation type="submission" date="2021-01" db="UniProtKB">
        <authorList>
            <consortium name="EnsemblMetazoa"/>
        </authorList>
    </citation>
    <scope>IDENTIFICATION</scope>
</reference>
<sequence>MDVNQCLKEYNERSPDKMLMFSILILQSIFFISALPTPENTENERKTTNDKGRETKRRDQLRRIIENTLGLDDSETSSNALKKFKESINPDLVKNFLSPSKTEEDGKNGKELIFLWKNDRILEQCQNGHFIKDLELRFLFNLEIFQKNTLASARIHFFKKNETPAERIIVKEIPNVGTHEHVINSALINHDGWAELDITKQVNYWTADYGLNEFRTLRLGCEEKCSELYVEHCDPKVMPFLSIRMKPNDEKE</sequence>
<organism evidence="2 3">
    <name type="scientific">Clytia hemisphaerica</name>
    <dbReference type="NCBI Taxonomy" id="252671"/>
    <lineage>
        <taxon>Eukaryota</taxon>
        <taxon>Metazoa</taxon>
        <taxon>Cnidaria</taxon>
        <taxon>Hydrozoa</taxon>
        <taxon>Hydroidolina</taxon>
        <taxon>Leptothecata</taxon>
        <taxon>Obeliida</taxon>
        <taxon>Clytiidae</taxon>
        <taxon>Clytia</taxon>
    </lineage>
</organism>
<protein>
    <submittedName>
        <fullName evidence="2">Uncharacterized protein</fullName>
    </submittedName>
</protein>
<evidence type="ECO:0000313" key="3">
    <source>
        <dbReference type="Proteomes" id="UP000594262"/>
    </source>
</evidence>
<dbReference type="EnsemblMetazoa" id="CLYHEMT006383.3">
    <property type="protein sequence ID" value="CLYHEMP006383.3"/>
    <property type="gene ID" value="CLYHEMG006383"/>
</dbReference>
<evidence type="ECO:0000313" key="2">
    <source>
        <dbReference type="EnsemblMetazoa" id="CLYHEMP006383.3"/>
    </source>
</evidence>
<proteinExistence type="predicted"/>
<feature type="compositionally biased region" description="Basic and acidic residues" evidence="1">
    <location>
        <begin position="42"/>
        <end position="59"/>
    </location>
</feature>
<dbReference type="Proteomes" id="UP000594262">
    <property type="component" value="Unplaced"/>
</dbReference>
<name>A0A7M5WRK4_9CNID</name>
<evidence type="ECO:0000256" key="1">
    <source>
        <dbReference type="SAM" id="MobiDB-lite"/>
    </source>
</evidence>
<feature type="region of interest" description="Disordered" evidence="1">
    <location>
        <begin position="39"/>
        <end position="59"/>
    </location>
</feature>
<dbReference type="Gene3D" id="2.60.120.970">
    <property type="match status" value="1"/>
</dbReference>